<dbReference type="EMBL" id="KQ085984">
    <property type="protein sequence ID" value="KLO12134.1"/>
    <property type="molecule type" value="Genomic_DNA"/>
</dbReference>
<gene>
    <name evidence="2" type="ORF">SCHPADRAFT_435501</name>
</gene>
<evidence type="ECO:0000256" key="1">
    <source>
        <dbReference type="SAM" id="MobiDB-lite"/>
    </source>
</evidence>
<feature type="compositionally biased region" description="Basic and acidic residues" evidence="1">
    <location>
        <begin position="20"/>
        <end position="54"/>
    </location>
</feature>
<accession>A0A0H2RJU0</accession>
<name>A0A0H2RJU0_9AGAM</name>
<feature type="region of interest" description="Disordered" evidence="1">
    <location>
        <begin position="1"/>
        <end position="54"/>
    </location>
</feature>
<proteinExistence type="predicted"/>
<dbReference type="Proteomes" id="UP000053477">
    <property type="component" value="Unassembled WGS sequence"/>
</dbReference>
<sequence>MGKGDEGFGANSILSTRKKEKMDQIKYKEERKETKSNVDSARKMSKSEVKSGTMERKKSELLCVDVRTRTLRSRIAQAGSRRDGRERGALVVCRLREPGSSIGAECEESEGYEGLRTKKCRRIVKIN</sequence>
<keyword evidence="3" id="KW-1185">Reference proteome</keyword>
<evidence type="ECO:0000313" key="2">
    <source>
        <dbReference type="EMBL" id="KLO12134.1"/>
    </source>
</evidence>
<protein>
    <submittedName>
        <fullName evidence="2">Uncharacterized protein</fullName>
    </submittedName>
</protein>
<dbReference type="InParanoid" id="A0A0H2RJU0"/>
<organism evidence="2 3">
    <name type="scientific">Schizopora paradoxa</name>
    <dbReference type="NCBI Taxonomy" id="27342"/>
    <lineage>
        <taxon>Eukaryota</taxon>
        <taxon>Fungi</taxon>
        <taxon>Dikarya</taxon>
        <taxon>Basidiomycota</taxon>
        <taxon>Agaricomycotina</taxon>
        <taxon>Agaricomycetes</taxon>
        <taxon>Hymenochaetales</taxon>
        <taxon>Schizoporaceae</taxon>
        <taxon>Schizopora</taxon>
    </lineage>
</organism>
<dbReference type="AlphaFoldDB" id="A0A0H2RJU0"/>
<reference evidence="2 3" key="1">
    <citation type="submission" date="2015-04" db="EMBL/GenBank/DDBJ databases">
        <title>Complete genome sequence of Schizopora paradoxa KUC8140, a cosmopolitan wood degrader in East Asia.</title>
        <authorList>
            <consortium name="DOE Joint Genome Institute"/>
            <person name="Min B."/>
            <person name="Park H."/>
            <person name="Jang Y."/>
            <person name="Kim J.-J."/>
            <person name="Kim K.H."/>
            <person name="Pangilinan J."/>
            <person name="Lipzen A."/>
            <person name="Riley R."/>
            <person name="Grigoriev I.V."/>
            <person name="Spatafora J.W."/>
            <person name="Choi I.-G."/>
        </authorList>
    </citation>
    <scope>NUCLEOTIDE SEQUENCE [LARGE SCALE GENOMIC DNA]</scope>
    <source>
        <strain evidence="2 3">KUC8140</strain>
    </source>
</reference>
<evidence type="ECO:0000313" key="3">
    <source>
        <dbReference type="Proteomes" id="UP000053477"/>
    </source>
</evidence>